<dbReference type="AlphaFoldDB" id="A0AAJ0HU98"/>
<name>A0AAJ0HU98_9PEZI</name>
<evidence type="ECO:0000259" key="2">
    <source>
        <dbReference type="Pfam" id="PF25482"/>
    </source>
</evidence>
<feature type="domain" description="DUF7905" evidence="2">
    <location>
        <begin position="159"/>
        <end position="412"/>
    </location>
</feature>
<reference evidence="3" key="2">
    <citation type="submission" date="2023-06" db="EMBL/GenBank/DDBJ databases">
        <authorList>
            <consortium name="Lawrence Berkeley National Laboratory"/>
            <person name="Haridas S."/>
            <person name="Hensen N."/>
            <person name="Bonometti L."/>
            <person name="Westerberg I."/>
            <person name="Brannstrom I.O."/>
            <person name="Guillou S."/>
            <person name="Cros-Aarteil S."/>
            <person name="Calhoun S."/>
            <person name="Kuo A."/>
            <person name="Mondo S."/>
            <person name="Pangilinan J."/>
            <person name="Riley R."/>
            <person name="Labutti K."/>
            <person name="Andreopoulos B."/>
            <person name="Lipzen A."/>
            <person name="Chen C."/>
            <person name="Yanf M."/>
            <person name="Daum C."/>
            <person name="Ng V."/>
            <person name="Clum A."/>
            <person name="Steindorff A."/>
            <person name="Ohm R."/>
            <person name="Martin F."/>
            <person name="Silar P."/>
            <person name="Natvig D."/>
            <person name="Lalanne C."/>
            <person name="Gautier V."/>
            <person name="Ament-Velasquez S.L."/>
            <person name="Kruys A."/>
            <person name="Hutchinson M.I."/>
            <person name="Powell A.J."/>
            <person name="Barry K."/>
            <person name="Miller A.N."/>
            <person name="Grigoriev I.V."/>
            <person name="Debuchy R."/>
            <person name="Gladieux P."/>
            <person name="Thoren M.H."/>
            <person name="Johannesson H."/>
        </authorList>
    </citation>
    <scope>NUCLEOTIDE SEQUENCE</scope>
    <source>
        <strain evidence="3">CBS 955.72</strain>
    </source>
</reference>
<evidence type="ECO:0000256" key="1">
    <source>
        <dbReference type="SAM" id="MobiDB-lite"/>
    </source>
</evidence>
<dbReference type="EMBL" id="JAUIQD010000001">
    <property type="protein sequence ID" value="KAK3363020.1"/>
    <property type="molecule type" value="Genomic_DNA"/>
</dbReference>
<dbReference type="Pfam" id="PF25482">
    <property type="entry name" value="DUF7905"/>
    <property type="match status" value="1"/>
</dbReference>
<keyword evidence="4" id="KW-1185">Reference proteome</keyword>
<dbReference type="InterPro" id="IPR057227">
    <property type="entry name" value="DUF7905"/>
</dbReference>
<comment type="caution">
    <text evidence="3">The sequence shown here is derived from an EMBL/GenBank/DDBJ whole genome shotgun (WGS) entry which is preliminary data.</text>
</comment>
<protein>
    <recommendedName>
        <fullName evidence="2">DUF7905 domain-containing protein</fullName>
    </recommendedName>
</protein>
<dbReference type="Proteomes" id="UP001275084">
    <property type="component" value="Unassembled WGS sequence"/>
</dbReference>
<proteinExistence type="predicted"/>
<organism evidence="3 4">
    <name type="scientific">Lasiosphaeria hispida</name>
    <dbReference type="NCBI Taxonomy" id="260671"/>
    <lineage>
        <taxon>Eukaryota</taxon>
        <taxon>Fungi</taxon>
        <taxon>Dikarya</taxon>
        <taxon>Ascomycota</taxon>
        <taxon>Pezizomycotina</taxon>
        <taxon>Sordariomycetes</taxon>
        <taxon>Sordariomycetidae</taxon>
        <taxon>Sordariales</taxon>
        <taxon>Lasiosphaeriaceae</taxon>
        <taxon>Lasiosphaeria</taxon>
    </lineage>
</organism>
<evidence type="ECO:0000313" key="4">
    <source>
        <dbReference type="Proteomes" id="UP001275084"/>
    </source>
</evidence>
<feature type="region of interest" description="Disordered" evidence="1">
    <location>
        <begin position="129"/>
        <end position="158"/>
    </location>
</feature>
<accession>A0AAJ0HU98</accession>
<sequence>MDHAKRAGELLVKKAKEPEYDIKLHFALPSVGYGYKGFDLSDVENRIILSQIERNQGVRILDDVTGVSLTILAPDKSAAQGAREAIEKILRRTPAETNIWRSWVLLKPPMDGGPMNIILQRLGGAVRPTATSEPRLTADGNSHGDGTSPTVPSPTQHKGELKKILTPMVENLRNVPNRMRMRVQFGSLQLKQWRKEKVDYTLAEVEDLAGRAALRGNCGFESLIGDEKTVNRLRTLLSDTDDIIPLAVGGVNSTEIKPNCSIILVTKNLSMESAIEALRAKGRAKDNAIGPTAYTFSPLQVFNREKSNRAVEIMTSCPENRYDWEIEIQSQVGVTKTPFGPDDMTKNVIFTNKDLAEGFPGFKLTRQFIETHEIEQILGKCSWTYGPHLKPYKIEISMYHVWGTNTTLKPTTGAGLTMYGEDWDYDMDLQDLTSGPRDWESFSRFLDAKHGLGEGMDEYDDFLALIHRLQGFLDEAVRGVAGEK</sequence>
<reference evidence="3" key="1">
    <citation type="journal article" date="2023" name="Mol. Phylogenet. Evol.">
        <title>Genome-scale phylogeny and comparative genomics of the fungal order Sordariales.</title>
        <authorList>
            <person name="Hensen N."/>
            <person name="Bonometti L."/>
            <person name="Westerberg I."/>
            <person name="Brannstrom I.O."/>
            <person name="Guillou S."/>
            <person name="Cros-Aarteil S."/>
            <person name="Calhoun S."/>
            <person name="Haridas S."/>
            <person name="Kuo A."/>
            <person name="Mondo S."/>
            <person name="Pangilinan J."/>
            <person name="Riley R."/>
            <person name="LaButti K."/>
            <person name="Andreopoulos B."/>
            <person name="Lipzen A."/>
            <person name="Chen C."/>
            <person name="Yan M."/>
            <person name="Daum C."/>
            <person name="Ng V."/>
            <person name="Clum A."/>
            <person name="Steindorff A."/>
            <person name="Ohm R.A."/>
            <person name="Martin F."/>
            <person name="Silar P."/>
            <person name="Natvig D.O."/>
            <person name="Lalanne C."/>
            <person name="Gautier V."/>
            <person name="Ament-Velasquez S.L."/>
            <person name="Kruys A."/>
            <person name="Hutchinson M.I."/>
            <person name="Powell A.J."/>
            <person name="Barry K."/>
            <person name="Miller A.N."/>
            <person name="Grigoriev I.V."/>
            <person name="Debuchy R."/>
            <person name="Gladieux P."/>
            <person name="Hiltunen Thoren M."/>
            <person name="Johannesson H."/>
        </authorList>
    </citation>
    <scope>NUCLEOTIDE SEQUENCE</scope>
    <source>
        <strain evidence="3">CBS 955.72</strain>
    </source>
</reference>
<gene>
    <name evidence="3" type="ORF">B0T25DRAFT_27812</name>
</gene>
<feature type="compositionally biased region" description="Polar residues" evidence="1">
    <location>
        <begin position="144"/>
        <end position="156"/>
    </location>
</feature>
<evidence type="ECO:0000313" key="3">
    <source>
        <dbReference type="EMBL" id="KAK3363020.1"/>
    </source>
</evidence>